<dbReference type="GO" id="GO:0051959">
    <property type="term" value="F:dynein light intermediate chain binding"/>
    <property type="evidence" value="ECO:0007669"/>
    <property type="project" value="InterPro"/>
</dbReference>
<proteinExistence type="predicted"/>
<dbReference type="Gene3D" id="3.10.490.20">
    <property type="match status" value="1"/>
</dbReference>
<feature type="domain" description="Dynein heavy chain C-terminal" evidence="1">
    <location>
        <begin position="1"/>
        <end position="139"/>
    </location>
</feature>
<sequence>MRQEVTRHHVNDRWALDDVVYHSEVTDYDKLEQIKQAPRDGILVHGLLLDGAAWNKVEGTLVEAEPKRLFAALPVVYVTATTKSQKKNRTNDYGPYGGYEAPCYRYALRSDRYYIFSVTLSTRDHRPLHWTLRGVALLCVADQ</sequence>
<keyword evidence="3" id="KW-1185">Reference proteome</keyword>
<gene>
    <name evidence="2" type="ORF">P43SY_000943</name>
</gene>
<organism evidence="2 3">
    <name type="scientific">Pythium insidiosum</name>
    <name type="common">Pythiosis disease agent</name>
    <dbReference type="NCBI Taxonomy" id="114742"/>
    <lineage>
        <taxon>Eukaryota</taxon>
        <taxon>Sar</taxon>
        <taxon>Stramenopiles</taxon>
        <taxon>Oomycota</taxon>
        <taxon>Peronosporomycetes</taxon>
        <taxon>Pythiales</taxon>
        <taxon>Pythiaceae</taxon>
        <taxon>Pythium</taxon>
    </lineage>
</organism>
<dbReference type="GO" id="GO:0045505">
    <property type="term" value="F:dynein intermediate chain binding"/>
    <property type="evidence" value="ECO:0007669"/>
    <property type="project" value="InterPro"/>
</dbReference>
<name>A0AAD5Q3N8_PYTIN</name>
<dbReference type="InterPro" id="IPR041228">
    <property type="entry name" value="Dynein_C"/>
</dbReference>
<dbReference type="Pfam" id="PF18199">
    <property type="entry name" value="Dynein_C"/>
    <property type="match status" value="1"/>
</dbReference>
<evidence type="ECO:0000259" key="1">
    <source>
        <dbReference type="Pfam" id="PF18199"/>
    </source>
</evidence>
<dbReference type="InterPro" id="IPR043160">
    <property type="entry name" value="Dynein_C_barrel"/>
</dbReference>
<dbReference type="EMBL" id="JAKCXM010000349">
    <property type="protein sequence ID" value="KAJ0395363.1"/>
    <property type="molecule type" value="Genomic_DNA"/>
</dbReference>
<dbReference type="InterPro" id="IPR026983">
    <property type="entry name" value="DHC"/>
</dbReference>
<dbReference type="GO" id="GO:0007018">
    <property type="term" value="P:microtubule-based movement"/>
    <property type="evidence" value="ECO:0007669"/>
    <property type="project" value="InterPro"/>
</dbReference>
<evidence type="ECO:0000313" key="2">
    <source>
        <dbReference type="EMBL" id="KAJ0395363.1"/>
    </source>
</evidence>
<comment type="caution">
    <text evidence="2">The sequence shown here is derived from an EMBL/GenBank/DDBJ whole genome shotgun (WGS) entry which is preliminary data.</text>
</comment>
<dbReference type="PANTHER" id="PTHR46961">
    <property type="entry name" value="DYNEIN HEAVY CHAIN 1, AXONEMAL-LIKE PROTEIN"/>
    <property type="match status" value="1"/>
</dbReference>
<evidence type="ECO:0000313" key="3">
    <source>
        <dbReference type="Proteomes" id="UP001209570"/>
    </source>
</evidence>
<dbReference type="AlphaFoldDB" id="A0AAD5Q3N8"/>
<dbReference type="FunFam" id="3.10.490.20:FF:000010">
    <property type="entry name" value="Dynein heavy chain, putative"/>
    <property type="match status" value="1"/>
</dbReference>
<dbReference type="Proteomes" id="UP001209570">
    <property type="component" value="Unassembled WGS sequence"/>
</dbReference>
<reference evidence="2" key="1">
    <citation type="submission" date="2021-12" db="EMBL/GenBank/DDBJ databases">
        <title>Prjna785345.</title>
        <authorList>
            <person name="Rujirawat T."/>
            <person name="Krajaejun T."/>
        </authorList>
    </citation>
    <scope>NUCLEOTIDE SEQUENCE</scope>
    <source>
        <strain evidence="2">Pi057C3</strain>
    </source>
</reference>
<accession>A0AAD5Q3N8</accession>
<protein>
    <recommendedName>
        <fullName evidence="1">Dynein heavy chain C-terminal domain-containing protein</fullName>
    </recommendedName>
</protein>
<dbReference type="GO" id="GO:0030286">
    <property type="term" value="C:dynein complex"/>
    <property type="evidence" value="ECO:0007669"/>
    <property type="project" value="InterPro"/>
</dbReference>